<dbReference type="InterPro" id="IPR042150">
    <property type="entry name" value="MmRce1-like"/>
</dbReference>
<feature type="transmembrane region" description="Helical" evidence="1">
    <location>
        <begin position="78"/>
        <end position="99"/>
    </location>
</feature>
<dbReference type="PANTHER" id="PTHR35797">
    <property type="entry name" value="PROTEASE-RELATED"/>
    <property type="match status" value="1"/>
</dbReference>
<keyword evidence="1" id="KW-0812">Transmembrane</keyword>
<feature type="transmembrane region" description="Helical" evidence="1">
    <location>
        <begin position="204"/>
        <end position="224"/>
    </location>
</feature>
<feature type="transmembrane region" description="Helical" evidence="1">
    <location>
        <begin position="149"/>
        <end position="170"/>
    </location>
</feature>
<dbReference type="GO" id="GO:0008233">
    <property type="term" value="F:peptidase activity"/>
    <property type="evidence" value="ECO:0007669"/>
    <property type="project" value="UniProtKB-KW"/>
</dbReference>
<evidence type="ECO:0000313" key="3">
    <source>
        <dbReference type="EMBL" id="MEY8764456.1"/>
    </source>
</evidence>
<sequence>MIKSNVKYFMFLPITLVLSVPFYIWGAFFPVKGLPFGLPISFLMIFVPFFLSLIYAWKEDGIKRIAFLFKSIFDMNKAKQWSIIFCLACMPLVAVLTYFTMKVFSFPLPAEIVFPYKEIPLMIVLYFLGAIPEEFGWTSTLTGPLAKEYGIIKAGIIIGGVWAAWHIIPWSWVHPAWWIIGMCLLNIFMRTAMIYAYMYGGKSLFTALVFHTMINVTTGIFPNYGSHVNTWLFSGWMFIVLLLAGFYCKHLSKKYRNCG</sequence>
<feature type="transmembrane region" description="Helical" evidence="1">
    <location>
        <begin position="36"/>
        <end position="57"/>
    </location>
</feature>
<evidence type="ECO:0000256" key="1">
    <source>
        <dbReference type="SAM" id="Phobius"/>
    </source>
</evidence>
<dbReference type="Pfam" id="PF02517">
    <property type="entry name" value="Rce1-like"/>
    <property type="match status" value="1"/>
</dbReference>
<organism evidence="3 4">
    <name type="scientific">Clostridium lapidicellarium</name>
    <dbReference type="NCBI Taxonomy" id="3240931"/>
    <lineage>
        <taxon>Bacteria</taxon>
        <taxon>Bacillati</taxon>
        <taxon>Bacillota</taxon>
        <taxon>Clostridia</taxon>
        <taxon>Eubacteriales</taxon>
        <taxon>Clostridiaceae</taxon>
        <taxon>Clostridium</taxon>
    </lineage>
</organism>
<reference evidence="3 4" key="1">
    <citation type="submission" date="2024-08" db="EMBL/GenBank/DDBJ databases">
        <title>Clostridium lapicellarii sp. nov., and Clostridium renhuaiense sp. nov., two species isolated from the mud in a fermentation cellar used for producing sauce-flavour Chinese liquors.</title>
        <authorList>
            <person name="Yang F."/>
            <person name="Wang H."/>
            <person name="Chen L.Q."/>
            <person name="Zhou N."/>
            <person name="Lu J.J."/>
            <person name="Pu X.X."/>
            <person name="Wan B."/>
            <person name="Wang L."/>
            <person name="Liu S.J."/>
        </authorList>
    </citation>
    <scope>NUCLEOTIDE SEQUENCE [LARGE SCALE GENOMIC DNA]</scope>
    <source>
        <strain evidence="3 4">MT-113</strain>
    </source>
</reference>
<dbReference type="InterPro" id="IPR003675">
    <property type="entry name" value="Rce1/LyrA-like_dom"/>
</dbReference>
<keyword evidence="3" id="KW-0645">Protease</keyword>
<dbReference type="EMBL" id="JBGFFE010000022">
    <property type="protein sequence ID" value="MEY8764456.1"/>
    <property type="molecule type" value="Genomic_DNA"/>
</dbReference>
<keyword evidence="1" id="KW-0472">Membrane</keyword>
<proteinExistence type="predicted"/>
<feature type="domain" description="CAAX prenyl protease 2/Lysostaphin resistance protein A-like" evidence="2">
    <location>
        <begin position="118"/>
        <end position="216"/>
    </location>
</feature>
<feature type="transmembrane region" description="Helical" evidence="1">
    <location>
        <begin position="230"/>
        <end position="248"/>
    </location>
</feature>
<keyword evidence="1" id="KW-1133">Transmembrane helix</keyword>
<evidence type="ECO:0000259" key="2">
    <source>
        <dbReference type="Pfam" id="PF02517"/>
    </source>
</evidence>
<dbReference type="Proteomes" id="UP001565220">
    <property type="component" value="Unassembled WGS sequence"/>
</dbReference>
<dbReference type="GO" id="GO:0006508">
    <property type="term" value="P:proteolysis"/>
    <property type="evidence" value="ECO:0007669"/>
    <property type="project" value="UniProtKB-KW"/>
</dbReference>
<feature type="transmembrane region" description="Helical" evidence="1">
    <location>
        <begin position="9"/>
        <end position="30"/>
    </location>
</feature>
<accession>A0ABV4DZX7</accession>
<dbReference type="PANTHER" id="PTHR35797:SF1">
    <property type="entry name" value="PROTEASE"/>
    <property type="match status" value="1"/>
</dbReference>
<protein>
    <submittedName>
        <fullName evidence="3">CPBP family glutamic-type intramembrane protease</fullName>
    </submittedName>
</protein>
<comment type="caution">
    <text evidence="3">The sequence shown here is derived from an EMBL/GenBank/DDBJ whole genome shotgun (WGS) entry which is preliminary data.</text>
</comment>
<gene>
    <name evidence="3" type="ORF">AB8S09_12520</name>
</gene>
<evidence type="ECO:0000313" key="4">
    <source>
        <dbReference type="Proteomes" id="UP001565220"/>
    </source>
</evidence>
<keyword evidence="4" id="KW-1185">Reference proteome</keyword>
<keyword evidence="3" id="KW-0378">Hydrolase</keyword>
<feature type="transmembrane region" description="Helical" evidence="1">
    <location>
        <begin position="119"/>
        <end position="137"/>
    </location>
</feature>
<dbReference type="RefSeq" id="WP_369869263.1">
    <property type="nucleotide sequence ID" value="NZ_JBGFFE010000022.1"/>
</dbReference>
<name>A0ABV4DZX7_9CLOT</name>
<feature type="transmembrane region" description="Helical" evidence="1">
    <location>
        <begin position="176"/>
        <end position="197"/>
    </location>
</feature>